<dbReference type="SUPFAM" id="SSF81606">
    <property type="entry name" value="PP2C-like"/>
    <property type="match status" value="1"/>
</dbReference>
<feature type="domain" description="PPM-type phosphatase" evidence="1">
    <location>
        <begin position="9"/>
        <end position="283"/>
    </location>
</feature>
<keyword evidence="3" id="KW-1185">Reference proteome</keyword>
<dbReference type="InterPro" id="IPR001932">
    <property type="entry name" value="PPM-type_phosphatase-like_dom"/>
</dbReference>
<dbReference type="PROSITE" id="PS51746">
    <property type="entry name" value="PPM_2"/>
    <property type="match status" value="1"/>
</dbReference>
<comment type="caution">
    <text evidence="2">The sequence shown here is derived from an EMBL/GenBank/DDBJ whole genome shotgun (WGS) entry which is preliminary data.</text>
</comment>
<evidence type="ECO:0000313" key="3">
    <source>
        <dbReference type="Proteomes" id="UP000248806"/>
    </source>
</evidence>
<accession>A0A326UP13</accession>
<dbReference type="EMBL" id="QKUF01000005">
    <property type="protein sequence ID" value="PZW31992.1"/>
    <property type="molecule type" value="Genomic_DNA"/>
</dbReference>
<dbReference type="InterPro" id="IPR015655">
    <property type="entry name" value="PP2C"/>
</dbReference>
<dbReference type="SMART" id="SM00332">
    <property type="entry name" value="PP2Cc"/>
    <property type="match status" value="1"/>
</dbReference>
<dbReference type="InterPro" id="IPR036457">
    <property type="entry name" value="PPM-type-like_dom_sf"/>
</dbReference>
<dbReference type="Gene3D" id="3.60.40.10">
    <property type="entry name" value="PPM-type phosphatase domain"/>
    <property type="match status" value="1"/>
</dbReference>
<dbReference type="AlphaFoldDB" id="A0A326UP13"/>
<dbReference type="Proteomes" id="UP000248806">
    <property type="component" value="Unassembled WGS sequence"/>
</dbReference>
<sequence>MMNGQTIASFIWTGYSRGKRPERNEDRILLKKRRGLAAIFDGVGTAMGDVGSTLAAETIQQHWRQQPTLSALPSLPENIEQLIQHAHQRIHEERDRRQQQNADGNPVRIGTTLVLTLLCPQRTEQGYPLIYAHIGDSRLYRYREGIPLERLTLDDSYINHMVTQGALSAEAAHRIDQATSREQLSTEEMTYFEQRNRITQALGTDKPLTIHLEQTFLSPGDRLLLCTDGVHDNLTDQEITQVLSQTAYTKLARKLVQAAYQRSLEKEPLRAKADDISAIVITCRC</sequence>
<dbReference type="PANTHER" id="PTHR47992">
    <property type="entry name" value="PROTEIN PHOSPHATASE"/>
    <property type="match status" value="1"/>
</dbReference>
<dbReference type="GO" id="GO:0004722">
    <property type="term" value="F:protein serine/threonine phosphatase activity"/>
    <property type="evidence" value="ECO:0007669"/>
    <property type="project" value="InterPro"/>
</dbReference>
<protein>
    <submittedName>
        <fullName evidence="2">Protein phosphatase</fullName>
    </submittedName>
</protein>
<proteinExistence type="predicted"/>
<dbReference type="CDD" id="cd00143">
    <property type="entry name" value="PP2Cc"/>
    <property type="match status" value="1"/>
</dbReference>
<dbReference type="Pfam" id="PF13672">
    <property type="entry name" value="PP2C_2"/>
    <property type="match status" value="1"/>
</dbReference>
<evidence type="ECO:0000313" key="2">
    <source>
        <dbReference type="EMBL" id="PZW31992.1"/>
    </source>
</evidence>
<gene>
    <name evidence="2" type="ORF">EI42_02018</name>
</gene>
<reference evidence="2 3" key="1">
    <citation type="submission" date="2018-06" db="EMBL/GenBank/DDBJ databases">
        <title>Genomic Encyclopedia of Archaeal and Bacterial Type Strains, Phase II (KMG-II): from individual species to whole genera.</title>
        <authorList>
            <person name="Goeker M."/>
        </authorList>
    </citation>
    <scope>NUCLEOTIDE SEQUENCE [LARGE SCALE GENOMIC DNA]</scope>
    <source>
        <strain evidence="2 3">ATCC BAA-1881</strain>
    </source>
</reference>
<evidence type="ECO:0000259" key="1">
    <source>
        <dbReference type="PROSITE" id="PS51746"/>
    </source>
</evidence>
<dbReference type="RefSeq" id="WP_170142514.1">
    <property type="nucleotide sequence ID" value="NZ_BIFX01000001.1"/>
</dbReference>
<organism evidence="2 3">
    <name type="scientific">Thermosporothrix hazakensis</name>
    <dbReference type="NCBI Taxonomy" id="644383"/>
    <lineage>
        <taxon>Bacteria</taxon>
        <taxon>Bacillati</taxon>
        <taxon>Chloroflexota</taxon>
        <taxon>Ktedonobacteria</taxon>
        <taxon>Ktedonobacterales</taxon>
        <taxon>Thermosporotrichaceae</taxon>
        <taxon>Thermosporothrix</taxon>
    </lineage>
</organism>
<name>A0A326UP13_THEHA</name>
<dbReference type="SMART" id="SM00331">
    <property type="entry name" value="PP2C_SIG"/>
    <property type="match status" value="1"/>
</dbReference>